<organism evidence="8 9">
    <name type="scientific">Paucidesulfovibrio gracilis DSM 16080</name>
    <dbReference type="NCBI Taxonomy" id="1121449"/>
    <lineage>
        <taxon>Bacteria</taxon>
        <taxon>Pseudomonadati</taxon>
        <taxon>Thermodesulfobacteriota</taxon>
        <taxon>Desulfovibrionia</taxon>
        <taxon>Desulfovibrionales</taxon>
        <taxon>Desulfovibrionaceae</taxon>
        <taxon>Paucidesulfovibrio</taxon>
    </lineage>
</organism>
<evidence type="ECO:0000256" key="3">
    <source>
        <dbReference type="ARBA" id="ARBA00022679"/>
    </source>
</evidence>
<evidence type="ECO:0000256" key="2">
    <source>
        <dbReference type="ARBA" id="ARBA00022475"/>
    </source>
</evidence>
<feature type="transmembrane region" description="Helical" evidence="7">
    <location>
        <begin position="120"/>
        <end position="141"/>
    </location>
</feature>
<dbReference type="HAMAP" id="MF_01147">
    <property type="entry name" value="Lgt"/>
    <property type="match status" value="1"/>
</dbReference>
<keyword evidence="2 7" id="KW-1003">Cell membrane</keyword>
<sequence length="262" mass="29414">MIVLPEFDPVAWRIGPLALRWYGLAYAAGFAAAWFWGRARARQAWRGMSAPQLDDLLTWLILGLVLGGRLGYVLFYNLPYYWEHPEDIIKVWHGGMAFHGGVVGVALVMWLFARRHALSLFTVADFLVPLVPPGLFLGRLANFVNGELWGRATDVPWAMVFPHPASGGLPRHPSQLYEAGLEGLVLGGLLWWYSRVSRPRGRVTGLFLAGYGVARFLVEFTRQPDAQLGFVAFDWLSMGQVLSLPMVLFGGWLLLRRVPEDH</sequence>
<feature type="transmembrane region" description="Helical" evidence="7">
    <location>
        <begin position="176"/>
        <end position="194"/>
    </location>
</feature>
<dbReference type="PROSITE" id="PS01311">
    <property type="entry name" value="LGT"/>
    <property type="match status" value="1"/>
</dbReference>
<gene>
    <name evidence="7" type="primary">lgt</name>
    <name evidence="8" type="ORF">SAMN02745704_00336</name>
</gene>
<evidence type="ECO:0000256" key="7">
    <source>
        <dbReference type="HAMAP-Rule" id="MF_01147"/>
    </source>
</evidence>
<evidence type="ECO:0000313" key="9">
    <source>
        <dbReference type="Proteomes" id="UP000190027"/>
    </source>
</evidence>
<evidence type="ECO:0000256" key="1">
    <source>
        <dbReference type="ARBA" id="ARBA00007150"/>
    </source>
</evidence>
<feature type="transmembrane region" description="Helical" evidence="7">
    <location>
        <begin position="19"/>
        <end position="36"/>
    </location>
</feature>
<evidence type="ECO:0000256" key="5">
    <source>
        <dbReference type="ARBA" id="ARBA00022989"/>
    </source>
</evidence>
<dbReference type="UniPathway" id="UPA00664"/>
<dbReference type="InterPro" id="IPR001640">
    <property type="entry name" value="Lgt"/>
</dbReference>
<protein>
    <recommendedName>
        <fullName evidence="7">Phosphatidylglycerol--prolipoprotein diacylglyceryl transferase</fullName>
        <ecNumber evidence="7">2.5.1.145</ecNumber>
    </recommendedName>
</protein>
<dbReference type="AlphaFoldDB" id="A0A1T4W4V9"/>
<feature type="binding site" evidence="7">
    <location>
        <position position="139"/>
    </location>
    <ligand>
        <name>a 1,2-diacyl-sn-glycero-3-phospho-(1'-sn-glycerol)</name>
        <dbReference type="ChEBI" id="CHEBI:64716"/>
    </ligand>
</feature>
<keyword evidence="9" id="KW-1185">Reference proteome</keyword>
<feature type="transmembrane region" description="Helical" evidence="7">
    <location>
        <begin position="201"/>
        <end position="218"/>
    </location>
</feature>
<comment type="function">
    <text evidence="7">Catalyzes the transfer of the diacylglyceryl group from phosphatidylglycerol to the sulfhydryl group of the N-terminal cysteine of a prolipoprotein, the first step in the formation of mature lipoproteins.</text>
</comment>
<proteinExistence type="inferred from homology"/>
<dbReference type="GO" id="GO:0008961">
    <property type="term" value="F:phosphatidylglycerol-prolipoprotein diacylglyceryl transferase activity"/>
    <property type="evidence" value="ECO:0007669"/>
    <property type="project" value="UniProtKB-UniRule"/>
</dbReference>
<keyword evidence="6 7" id="KW-0472">Membrane</keyword>
<dbReference type="STRING" id="1121449.SAMN02745704_00336"/>
<evidence type="ECO:0000256" key="4">
    <source>
        <dbReference type="ARBA" id="ARBA00022692"/>
    </source>
</evidence>
<keyword evidence="5 7" id="KW-1133">Transmembrane helix</keyword>
<dbReference type="EC" id="2.5.1.145" evidence="7"/>
<reference evidence="8 9" key="1">
    <citation type="submission" date="2017-02" db="EMBL/GenBank/DDBJ databases">
        <authorList>
            <person name="Peterson S.W."/>
        </authorList>
    </citation>
    <scope>NUCLEOTIDE SEQUENCE [LARGE SCALE GENOMIC DNA]</scope>
    <source>
        <strain evidence="8 9">DSM 16080</strain>
    </source>
</reference>
<dbReference type="GO" id="GO:0042158">
    <property type="term" value="P:lipoprotein biosynthetic process"/>
    <property type="evidence" value="ECO:0007669"/>
    <property type="project" value="UniProtKB-UniRule"/>
</dbReference>
<dbReference type="PANTHER" id="PTHR30589:SF0">
    <property type="entry name" value="PHOSPHATIDYLGLYCEROL--PROLIPOPROTEIN DIACYLGLYCERYL TRANSFERASE"/>
    <property type="match status" value="1"/>
</dbReference>
<feature type="transmembrane region" description="Helical" evidence="7">
    <location>
        <begin position="230"/>
        <end position="255"/>
    </location>
</feature>
<evidence type="ECO:0000313" key="8">
    <source>
        <dbReference type="EMBL" id="SKA72282.1"/>
    </source>
</evidence>
<dbReference type="EMBL" id="FUYC01000001">
    <property type="protein sequence ID" value="SKA72282.1"/>
    <property type="molecule type" value="Genomic_DNA"/>
</dbReference>
<keyword evidence="4 7" id="KW-0812">Transmembrane</keyword>
<comment type="subcellular location">
    <subcellularLocation>
        <location evidence="7">Cell membrane</location>
        <topology evidence="7">Multi-pass membrane protein</topology>
    </subcellularLocation>
</comment>
<accession>A0A1T4W4V9</accession>
<dbReference type="GO" id="GO:0005886">
    <property type="term" value="C:plasma membrane"/>
    <property type="evidence" value="ECO:0007669"/>
    <property type="project" value="UniProtKB-SubCell"/>
</dbReference>
<comment type="pathway">
    <text evidence="7">Protein modification; lipoprotein biosynthesis (diacylglyceryl transfer).</text>
</comment>
<comment type="similarity">
    <text evidence="1 7">Belongs to the Lgt family.</text>
</comment>
<dbReference type="PANTHER" id="PTHR30589">
    <property type="entry name" value="PROLIPOPROTEIN DIACYLGLYCERYL TRANSFERASE"/>
    <property type="match status" value="1"/>
</dbReference>
<keyword evidence="8" id="KW-0449">Lipoprotein</keyword>
<keyword evidence="3 7" id="KW-0808">Transferase</keyword>
<feature type="transmembrane region" description="Helical" evidence="7">
    <location>
        <begin position="96"/>
        <end position="113"/>
    </location>
</feature>
<dbReference type="NCBIfam" id="TIGR00544">
    <property type="entry name" value="lgt"/>
    <property type="match status" value="1"/>
</dbReference>
<dbReference type="Proteomes" id="UP000190027">
    <property type="component" value="Unassembled WGS sequence"/>
</dbReference>
<feature type="transmembrane region" description="Helical" evidence="7">
    <location>
        <begin position="56"/>
        <end position="76"/>
    </location>
</feature>
<dbReference type="Pfam" id="PF01790">
    <property type="entry name" value="LGT"/>
    <property type="match status" value="1"/>
</dbReference>
<name>A0A1T4W4V9_9BACT</name>
<comment type="catalytic activity">
    <reaction evidence="7">
        <text>L-cysteinyl-[prolipoprotein] + a 1,2-diacyl-sn-glycero-3-phospho-(1'-sn-glycerol) = an S-1,2-diacyl-sn-glyceryl-L-cysteinyl-[prolipoprotein] + sn-glycerol 1-phosphate + H(+)</text>
        <dbReference type="Rhea" id="RHEA:56712"/>
        <dbReference type="Rhea" id="RHEA-COMP:14679"/>
        <dbReference type="Rhea" id="RHEA-COMP:14680"/>
        <dbReference type="ChEBI" id="CHEBI:15378"/>
        <dbReference type="ChEBI" id="CHEBI:29950"/>
        <dbReference type="ChEBI" id="CHEBI:57685"/>
        <dbReference type="ChEBI" id="CHEBI:64716"/>
        <dbReference type="ChEBI" id="CHEBI:140658"/>
        <dbReference type="EC" id="2.5.1.145"/>
    </reaction>
</comment>
<dbReference type="OrthoDB" id="871140at2"/>
<dbReference type="RefSeq" id="WP_078715910.1">
    <property type="nucleotide sequence ID" value="NZ_FUYC01000001.1"/>
</dbReference>
<evidence type="ECO:0000256" key="6">
    <source>
        <dbReference type="ARBA" id="ARBA00023136"/>
    </source>
</evidence>